<comment type="similarity">
    <text evidence="1">Belongs to the glycosyltransferase 25 family.</text>
</comment>
<evidence type="ECO:0000256" key="5">
    <source>
        <dbReference type="SAM" id="SignalP"/>
    </source>
</evidence>
<gene>
    <name evidence="7" type="ORF">AMORRO_LOCUS5192</name>
</gene>
<evidence type="ECO:0000259" key="6">
    <source>
        <dbReference type="Pfam" id="PF01755"/>
    </source>
</evidence>
<keyword evidence="5" id="KW-0732">Signal</keyword>
<evidence type="ECO:0000313" key="7">
    <source>
        <dbReference type="EMBL" id="CAG8542456.1"/>
    </source>
</evidence>
<feature type="domain" description="Glycosyl transferase family 25" evidence="6">
    <location>
        <begin position="98"/>
        <end position="260"/>
    </location>
</feature>
<dbReference type="CDD" id="cd06532">
    <property type="entry name" value="Glyco_transf_25"/>
    <property type="match status" value="1"/>
</dbReference>
<dbReference type="AlphaFoldDB" id="A0A9N9FK36"/>
<feature type="signal peptide" evidence="5">
    <location>
        <begin position="1"/>
        <end position="22"/>
    </location>
</feature>
<evidence type="ECO:0000256" key="4">
    <source>
        <dbReference type="SAM" id="MobiDB-lite"/>
    </source>
</evidence>
<evidence type="ECO:0000256" key="1">
    <source>
        <dbReference type="ARBA" id="ARBA00006721"/>
    </source>
</evidence>
<feature type="region of interest" description="Disordered" evidence="4">
    <location>
        <begin position="40"/>
        <end position="87"/>
    </location>
</feature>
<dbReference type="PANTHER" id="PTHR10730:SF53">
    <property type="entry name" value="GLYCOSYLTRANSFERASE 25 FAMILY MEMBER"/>
    <property type="match status" value="1"/>
</dbReference>
<dbReference type="Pfam" id="PF01755">
    <property type="entry name" value="Glyco_transf_25"/>
    <property type="match status" value="1"/>
</dbReference>
<feature type="chain" id="PRO_5040215620" evidence="5">
    <location>
        <begin position="23"/>
        <end position="322"/>
    </location>
</feature>
<name>A0A9N9FK36_9GLOM</name>
<dbReference type="PANTHER" id="PTHR10730">
    <property type="entry name" value="PROCOLLAGEN-LYSINE,2-OXOGLUTARATE 5-DIOXYGENASE/GLYCOSYLTRANSFERASE 25 FAMILY MEMBER"/>
    <property type="match status" value="1"/>
</dbReference>
<dbReference type="Proteomes" id="UP000789342">
    <property type="component" value="Unassembled WGS sequence"/>
</dbReference>
<comment type="caution">
    <text evidence="7">The sequence shown here is derived from an EMBL/GenBank/DDBJ whole genome shotgun (WGS) entry which is preliminary data.</text>
</comment>
<reference evidence="7" key="1">
    <citation type="submission" date="2021-06" db="EMBL/GenBank/DDBJ databases">
        <authorList>
            <person name="Kallberg Y."/>
            <person name="Tangrot J."/>
            <person name="Rosling A."/>
        </authorList>
    </citation>
    <scope>NUCLEOTIDE SEQUENCE</scope>
    <source>
        <strain evidence="7">CL551</strain>
    </source>
</reference>
<proteinExistence type="inferred from homology"/>
<dbReference type="OrthoDB" id="2326236at2759"/>
<dbReference type="InterPro" id="IPR002654">
    <property type="entry name" value="Glyco_trans_25"/>
</dbReference>
<accession>A0A9N9FK36</accession>
<dbReference type="InterPro" id="IPR050757">
    <property type="entry name" value="Collagen_mod_GT25"/>
</dbReference>
<organism evidence="7 8">
    <name type="scientific">Acaulospora morrowiae</name>
    <dbReference type="NCBI Taxonomy" id="94023"/>
    <lineage>
        <taxon>Eukaryota</taxon>
        <taxon>Fungi</taxon>
        <taxon>Fungi incertae sedis</taxon>
        <taxon>Mucoromycota</taxon>
        <taxon>Glomeromycotina</taxon>
        <taxon>Glomeromycetes</taxon>
        <taxon>Diversisporales</taxon>
        <taxon>Acaulosporaceae</taxon>
        <taxon>Acaulospora</taxon>
    </lineage>
</organism>
<protein>
    <submittedName>
        <fullName evidence="7">3586_t:CDS:1</fullName>
    </submittedName>
</protein>
<evidence type="ECO:0000313" key="8">
    <source>
        <dbReference type="Proteomes" id="UP000789342"/>
    </source>
</evidence>
<keyword evidence="3" id="KW-0808">Transferase</keyword>
<keyword evidence="2" id="KW-0328">Glycosyltransferase</keyword>
<evidence type="ECO:0000256" key="3">
    <source>
        <dbReference type="ARBA" id="ARBA00022679"/>
    </source>
</evidence>
<sequence length="322" mass="36415">MNRRTLVLSCFLLILLTSLCISFLVKIVPELLLSNLNVQRSGSSNTTSNEHGSNSSNMTSNEHDSNSSNMTSNEHGSNSSNTISNTAPKNYNKTLGFEHIYVINLAHRRDRHFKMGGIEDILELNFEFFPAVSINDSEILDKYDFDIAPNHKSCYVSHYRVYESIVRNGYNSSLILEDDIDVEMNILSIMTDVHRILPTDWEMLYIGHCSWEKDGKFIGDARSFQLYESTYPVCTHAYAVSLSGAKKLLNGLLNPSLPVDLEIGEKIKQGNIKSYSLEPSAIVQWKSKDNPSDVSPGAKQWTYPLKKSTLHYFGFHEINDQD</sequence>
<dbReference type="EMBL" id="CAJVPV010003056">
    <property type="protein sequence ID" value="CAG8542456.1"/>
    <property type="molecule type" value="Genomic_DNA"/>
</dbReference>
<evidence type="ECO:0000256" key="2">
    <source>
        <dbReference type="ARBA" id="ARBA00022676"/>
    </source>
</evidence>
<keyword evidence="8" id="KW-1185">Reference proteome</keyword>
<dbReference type="GO" id="GO:0016740">
    <property type="term" value="F:transferase activity"/>
    <property type="evidence" value="ECO:0007669"/>
    <property type="project" value="UniProtKB-KW"/>
</dbReference>